<dbReference type="AlphaFoldDB" id="A0A540WX33"/>
<dbReference type="Pfam" id="PF00072">
    <property type="entry name" value="Response_reg"/>
    <property type="match status" value="1"/>
</dbReference>
<keyword evidence="3" id="KW-0238">DNA-binding</keyword>
<dbReference type="SMART" id="SM00448">
    <property type="entry name" value="REC"/>
    <property type="match status" value="1"/>
</dbReference>
<dbReference type="InterPro" id="IPR039420">
    <property type="entry name" value="WalR-like"/>
</dbReference>
<evidence type="ECO:0000313" key="7">
    <source>
        <dbReference type="EMBL" id="TQF13556.1"/>
    </source>
</evidence>
<organism evidence="7 8">
    <name type="scientific">Myxococcus llanfairpwllgwyngyllgogerychwyrndrobwllllantysiliogogogochensis</name>
    <dbReference type="NCBI Taxonomy" id="2590453"/>
    <lineage>
        <taxon>Bacteria</taxon>
        <taxon>Pseudomonadati</taxon>
        <taxon>Myxococcota</taxon>
        <taxon>Myxococcia</taxon>
        <taxon>Myxococcales</taxon>
        <taxon>Cystobacterineae</taxon>
        <taxon>Myxococcaceae</taxon>
        <taxon>Myxococcus</taxon>
    </lineage>
</organism>
<evidence type="ECO:0000256" key="4">
    <source>
        <dbReference type="PROSITE-ProRule" id="PRU00169"/>
    </source>
</evidence>
<keyword evidence="2" id="KW-0902">Two-component regulatory system</keyword>
<dbReference type="InterPro" id="IPR001789">
    <property type="entry name" value="Sig_transdc_resp-reg_receiver"/>
</dbReference>
<dbReference type="OrthoDB" id="5523761at2"/>
<protein>
    <submittedName>
        <fullName evidence="7">Response regulator</fullName>
    </submittedName>
</protein>
<keyword evidence="1 4" id="KW-0597">Phosphoprotein</keyword>
<name>A0A540WX33_9BACT</name>
<evidence type="ECO:0000256" key="5">
    <source>
        <dbReference type="SAM" id="MobiDB-lite"/>
    </source>
</evidence>
<proteinExistence type="predicted"/>
<feature type="domain" description="Response regulatory" evidence="6">
    <location>
        <begin position="27"/>
        <end position="142"/>
    </location>
</feature>
<sequence length="329" mass="35379">MRISQVMDLPFETGEGGGGEGGTLASTVLVVDDEPVVLDICARLLERESDLVVLVAASAEDALPILREQRVDVLVTDKNLPGMGGVELVAEARNLQPTMEALMITAYASSESVIAAFAAGASDYILKPFDDLRVLRAKVRAALERRTSGTQVREQAREQAREAAALLAAGQDAPEPAHVALEVELRAYEESSRTVLEGKVAVVGSEDALRALREAGFEVREVAPYAPELETVDVVVVETGDPQWRTLAERLQRRPPDVLLLASPQADLGDLLEAITLRMDLVGFGSTQGASALPEKVRMLLLRRGVQRAQDRLAAALSVFRRSIPTPSA</sequence>
<comment type="caution">
    <text evidence="7">The sequence shown here is derived from an EMBL/GenBank/DDBJ whole genome shotgun (WGS) entry which is preliminary data.</text>
</comment>
<feature type="modified residue" description="4-aspartylphosphate" evidence="4">
    <location>
        <position position="77"/>
    </location>
</feature>
<evidence type="ECO:0000313" key="8">
    <source>
        <dbReference type="Proteomes" id="UP000315369"/>
    </source>
</evidence>
<dbReference type="GO" id="GO:0032993">
    <property type="term" value="C:protein-DNA complex"/>
    <property type="evidence" value="ECO:0007669"/>
    <property type="project" value="TreeGrafter"/>
</dbReference>
<dbReference type="PROSITE" id="PS50110">
    <property type="entry name" value="RESPONSE_REGULATORY"/>
    <property type="match status" value="1"/>
</dbReference>
<evidence type="ECO:0000256" key="3">
    <source>
        <dbReference type="ARBA" id="ARBA00023125"/>
    </source>
</evidence>
<dbReference type="InterPro" id="IPR011006">
    <property type="entry name" value="CheY-like_superfamily"/>
</dbReference>
<dbReference type="GO" id="GO:0005829">
    <property type="term" value="C:cytosol"/>
    <property type="evidence" value="ECO:0007669"/>
    <property type="project" value="TreeGrafter"/>
</dbReference>
<dbReference type="GO" id="GO:0000976">
    <property type="term" value="F:transcription cis-regulatory region binding"/>
    <property type="evidence" value="ECO:0007669"/>
    <property type="project" value="TreeGrafter"/>
</dbReference>
<evidence type="ECO:0000256" key="1">
    <source>
        <dbReference type="ARBA" id="ARBA00022553"/>
    </source>
</evidence>
<dbReference type="Proteomes" id="UP000315369">
    <property type="component" value="Unassembled WGS sequence"/>
</dbReference>
<dbReference type="SUPFAM" id="SSF52172">
    <property type="entry name" value="CheY-like"/>
    <property type="match status" value="1"/>
</dbReference>
<evidence type="ECO:0000256" key="2">
    <source>
        <dbReference type="ARBA" id="ARBA00023012"/>
    </source>
</evidence>
<keyword evidence="8" id="KW-1185">Reference proteome</keyword>
<reference evidence="7 8" key="1">
    <citation type="submission" date="2019-06" db="EMBL/GenBank/DDBJ databases">
        <authorList>
            <person name="Livingstone P."/>
            <person name="Whitworth D."/>
        </authorList>
    </citation>
    <scope>NUCLEOTIDE SEQUENCE [LARGE SCALE GENOMIC DNA]</scope>
    <source>
        <strain evidence="7 8">AM401</strain>
    </source>
</reference>
<dbReference type="PANTHER" id="PTHR48111">
    <property type="entry name" value="REGULATOR OF RPOS"/>
    <property type="match status" value="1"/>
</dbReference>
<feature type="region of interest" description="Disordered" evidence="5">
    <location>
        <begin position="1"/>
        <end position="20"/>
    </location>
</feature>
<dbReference type="PANTHER" id="PTHR48111:SF40">
    <property type="entry name" value="PHOSPHATE REGULON TRANSCRIPTIONAL REGULATORY PROTEIN PHOB"/>
    <property type="match status" value="1"/>
</dbReference>
<dbReference type="GO" id="GO:0006355">
    <property type="term" value="P:regulation of DNA-templated transcription"/>
    <property type="evidence" value="ECO:0007669"/>
    <property type="project" value="TreeGrafter"/>
</dbReference>
<dbReference type="EMBL" id="VIFM01000096">
    <property type="protein sequence ID" value="TQF13556.1"/>
    <property type="molecule type" value="Genomic_DNA"/>
</dbReference>
<dbReference type="GO" id="GO:0000156">
    <property type="term" value="F:phosphorelay response regulator activity"/>
    <property type="evidence" value="ECO:0007669"/>
    <property type="project" value="TreeGrafter"/>
</dbReference>
<gene>
    <name evidence="7" type="ORF">FJV41_23285</name>
</gene>
<dbReference type="Gene3D" id="3.40.50.2300">
    <property type="match status" value="1"/>
</dbReference>
<evidence type="ECO:0000259" key="6">
    <source>
        <dbReference type="PROSITE" id="PS50110"/>
    </source>
</evidence>
<accession>A0A540WX33</accession>